<feature type="domain" description="3-octaprenyl-4-hydroxybenzoate carboxy-lyase-like C-terminal" evidence="3">
    <location>
        <begin position="331"/>
        <end position="454"/>
    </location>
</feature>
<evidence type="ECO:0000259" key="2">
    <source>
        <dbReference type="Pfam" id="PF20695"/>
    </source>
</evidence>
<dbReference type="EMBL" id="UINC01019072">
    <property type="protein sequence ID" value="SVA80569.1"/>
    <property type="molecule type" value="Genomic_DNA"/>
</dbReference>
<dbReference type="GO" id="GO:0016831">
    <property type="term" value="F:carboxy-lyase activity"/>
    <property type="evidence" value="ECO:0007669"/>
    <property type="project" value="InterPro"/>
</dbReference>
<accession>A0A381YUA9</accession>
<dbReference type="InterPro" id="IPR048304">
    <property type="entry name" value="UbiD_Rift_dom"/>
</dbReference>
<protein>
    <recommendedName>
        <fullName evidence="5">Menaquinone biosynthesis decarboxylase</fullName>
    </recommendedName>
</protein>
<dbReference type="InterPro" id="IPR049381">
    <property type="entry name" value="UbiD-like_C"/>
</dbReference>
<name>A0A381YUA9_9ZZZZ</name>
<gene>
    <name evidence="4" type="ORF">METZ01_LOCUS133423</name>
</gene>
<dbReference type="PANTHER" id="PTHR30108">
    <property type="entry name" value="3-OCTAPRENYL-4-HYDROXYBENZOATE CARBOXY-LYASE-RELATED"/>
    <property type="match status" value="1"/>
</dbReference>
<sequence length="630" mass="69668">MRVSLPHDVAWRDLSHYLRALEDKGELLRVSHPVDVRFEAGCIADHLVKRGGPAVVFDQPRLEDGSISRFPLAMNLYGTRGRTNMALGVEKPSEIGERMVELMKPDIGNLVKYPWRGLGLLSEAMAMAPKKVSKGPCQQVRVESPDITRLPIPTTWPQDGGPFMTLPLVVTVDPQTGVHNMGIYRSQVFGPTEVGLHWQAHKHGADHADASDGRMPVSICLGGPPEVMFSAISPLPDNLSEYEFAGLLTRKSLRITKCLTNDLWVPAECDFVIEGYTVPEETRLEGPFGDHFGHYSLEGQYPVMHVTAITHRKDPSVPMTIVGVPPMEDGYLGEAISESLLPVLRFQHRDVADLFLPLETGFHNLAILASKQRYPRQARKTALGLLGAGQMMFQKVIVAVDENHPVKDLEALLDALDTKVRIPDGLVFLEGMVADTLAHAAPWENVHTKLLIDATTPASGDPQGEVEQLGTSESIATSASAIDGIEQARMLRPSMMVVTTSIQGGPKPEESMEETDEYFAAQQRQRIASICNVIWGLEGARGLRWLFITDADADLESEGWRRSLLWQLFCRFDVGRDLHFDEARGRVAWDATAPIPSNDGPLPVRRWPAVTLHDPELAERVDKWLAEVGL</sequence>
<dbReference type="GO" id="GO:0005737">
    <property type="term" value="C:cytoplasm"/>
    <property type="evidence" value="ECO:0007669"/>
    <property type="project" value="TreeGrafter"/>
</dbReference>
<evidence type="ECO:0000313" key="4">
    <source>
        <dbReference type="EMBL" id="SVA80569.1"/>
    </source>
</evidence>
<feature type="domain" description="3-octaprenyl-4-hydroxybenzoate carboxy-lyase-like N-terminal" evidence="2">
    <location>
        <begin position="19"/>
        <end position="99"/>
    </location>
</feature>
<dbReference type="InterPro" id="IPR049383">
    <property type="entry name" value="UbiD-like_N"/>
</dbReference>
<organism evidence="4">
    <name type="scientific">marine metagenome</name>
    <dbReference type="NCBI Taxonomy" id="408172"/>
    <lineage>
        <taxon>unclassified sequences</taxon>
        <taxon>metagenomes</taxon>
        <taxon>ecological metagenomes</taxon>
    </lineage>
</organism>
<dbReference type="SUPFAM" id="SSF143968">
    <property type="entry name" value="UbiD C-terminal domain-like"/>
    <property type="match status" value="2"/>
</dbReference>
<proteinExistence type="predicted"/>
<dbReference type="Gene3D" id="3.40.1670.10">
    <property type="entry name" value="UbiD C-terminal domain-like"/>
    <property type="match status" value="2"/>
</dbReference>
<dbReference type="NCBIfam" id="TIGR00148">
    <property type="entry name" value="UbiD family decarboxylase"/>
    <property type="match status" value="1"/>
</dbReference>
<feature type="domain" description="3-octaprenyl-4-hydroxybenzoate carboxy-lyase-like Rift-related" evidence="1">
    <location>
        <begin position="131"/>
        <end position="325"/>
    </location>
</feature>
<dbReference type="AlphaFoldDB" id="A0A381YUA9"/>
<dbReference type="PANTHER" id="PTHR30108:SF17">
    <property type="entry name" value="FERULIC ACID DECARBOXYLASE 1"/>
    <property type="match status" value="1"/>
</dbReference>
<reference evidence="4" key="1">
    <citation type="submission" date="2018-05" db="EMBL/GenBank/DDBJ databases">
        <authorList>
            <person name="Lanie J.A."/>
            <person name="Ng W.-L."/>
            <person name="Kazmierczak K.M."/>
            <person name="Andrzejewski T.M."/>
            <person name="Davidsen T.M."/>
            <person name="Wayne K.J."/>
            <person name="Tettelin H."/>
            <person name="Glass J.I."/>
            <person name="Rusch D."/>
            <person name="Podicherti R."/>
            <person name="Tsui H.-C.T."/>
            <person name="Winkler M.E."/>
        </authorList>
    </citation>
    <scope>NUCLEOTIDE SEQUENCE</scope>
</reference>
<dbReference type="Pfam" id="PF20696">
    <property type="entry name" value="UbiD_C"/>
    <property type="match status" value="1"/>
</dbReference>
<dbReference type="SUPFAM" id="SSF50475">
    <property type="entry name" value="FMN-binding split barrel"/>
    <property type="match status" value="1"/>
</dbReference>
<evidence type="ECO:0008006" key="5">
    <source>
        <dbReference type="Google" id="ProtNLM"/>
    </source>
</evidence>
<evidence type="ECO:0000259" key="3">
    <source>
        <dbReference type="Pfam" id="PF20696"/>
    </source>
</evidence>
<evidence type="ECO:0000259" key="1">
    <source>
        <dbReference type="Pfam" id="PF01977"/>
    </source>
</evidence>
<dbReference type="Pfam" id="PF20695">
    <property type="entry name" value="UbiD_N"/>
    <property type="match status" value="1"/>
</dbReference>
<dbReference type="InterPro" id="IPR002830">
    <property type="entry name" value="UbiD"/>
</dbReference>
<dbReference type="Pfam" id="PF01977">
    <property type="entry name" value="UbiD"/>
    <property type="match status" value="1"/>
</dbReference>